<dbReference type="Pfam" id="PF06958">
    <property type="entry name" value="Pyocin_S"/>
    <property type="match status" value="1"/>
</dbReference>
<evidence type="ECO:0000259" key="1">
    <source>
        <dbReference type="Pfam" id="PF06958"/>
    </source>
</evidence>
<gene>
    <name evidence="2" type="ORF">NCTC10376_02957</name>
</gene>
<dbReference type="AlphaFoldDB" id="A0A379FBQ1"/>
<dbReference type="Proteomes" id="UP000254331">
    <property type="component" value="Unassembled WGS sequence"/>
</dbReference>
<dbReference type="EMBL" id="UGTW01000001">
    <property type="protein sequence ID" value="SUC17037.1"/>
    <property type="molecule type" value="Genomic_DNA"/>
</dbReference>
<dbReference type="InterPro" id="IPR016128">
    <property type="entry name" value="Pyosin/cloacin_T_dom"/>
</dbReference>
<evidence type="ECO:0000313" key="3">
    <source>
        <dbReference type="Proteomes" id="UP000254331"/>
    </source>
</evidence>
<organism evidence="2 3">
    <name type="scientific">Proteus vulgaris</name>
    <dbReference type="NCBI Taxonomy" id="585"/>
    <lineage>
        <taxon>Bacteria</taxon>
        <taxon>Pseudomonadati</taxon>
        <taxon>Pseudomonadota</taxon>
        <taxon>Gammaproteobacteria</taxon>
        <taxon>Enterobacterales</taxon>
        <taxon>Morganellaceae</taxon>
        <taxon>Proteus</taxon>
    </lineage>
</organism>
<feature type="domain" description="Pyosin/cloacin translocation" evidence="1">
    <location>
        <begin position="226"/>
        <end position="340"/>
    </location>
</feature>
<protein>
    <submittedName>
        <fullName evidence="2">Colicin</fullName>
    </submittedName>
</protein>
<dbReference type="RefSeq" id="WP_115370744.1">
    <property type="nucleotide sequence ID" value="NZ_UGTW01000001.1"/>
</dbReference>
<evidence type="ECO:0000313" key="2">
    <source>
        <dbReference type="EMBL" id="SUC17037.1"/>
    </source>
</evidence>
<reference evidence="2 3" key="1">
    <citation type="submission" date="2018-06" db="EMBL/GenBank/DDBJ databases">
        <authorList>
            <consortium name="Pathogen Informatics"/>
            <person name="Doyle S."/>
        </authorList>
    </citation>
    <scope>NUCLEOTIDE SEQUENCE [LARGE SCALE GENOMIC DNA]</scope>
    <source>
        <strain evidence="2 3">NCTC10376</strain>
    </source>
</reference>
<name>A0A379FBQ1_PROVU</name>
<proteinExistence type="predicted"/>
<accession>A0A379FBQ1</accession>
<sequence>MIITRANVDQFPDLPEYVIRDIKQNGTVYNTTGGADEDGAFITDGGWVVNNGVDTLMVAAAKSDYFPWSKIPILADSDKDEYPSPNVGNGGSSPFNPNTKITVNKPQKPVIISSNNNKLTNSSNNRELATNKGVMHFNGVVIEQLETFKKKYFLTKEAVNLVQDKLVESVISLYSKENSIDDNNVNSVKFMEFSEFDNNSFDELDLMSTIPAENLINNPDLMSGTLNEIAKNNGTVNVNARMAVIKENNKASAALVRTDGVLVTKEVPVYPANYIGNGYHMDIKNLGIEYALLPADSYSGLGLQGNIIQKYSNENKKFSYPEKVELPNKVENKRIEVPYPPVSG</sequence>